<feature type="domain" description="Flavin reductase like" evidence="3">
    <location>
        <begin position="21"/>
        <end position="163"/>
    </location>
</feature>
<dbReference type="InterPro" id="IPR002563">
    <property type="entry name" value="Flavin_Rdtase-like_dom"/>
</dbReference>
<dbReference type="PANTHER" id="PTHR30466:SF11">
    <property type="entry name" value="FLAVIN-DEPENDENT MONOOXYGENASE, REDUCTASE SUBUNIT HSAB"/>
    <property type="match status" value="1"/>
</dbReference>
<keyword evidence="2" id="KW-0560">Oxidoreductase</keyword>
<dbReference type="GeneID" id="96894255"/>
<evidence type="ECO:0000313" key="4">
    <source>
        <dbReference type="EMBL" id="SHM64401.1"/>
    </source>
</evidence>
<dbReference type="OrthoDB" id="9792858at2"/>
<accession>A0A1M7KGF3</accession>
<comment type="similarity">
    <text evidence="1">Belongs to the non-flavoprotein flavin reductase family.</text>
</comment>
<gene>
    <name evidence="4" type="ORF">SAMN05216593_102100</name>
</gene>
<dbReference type="SUPFAM" id="SSF50475">
    <property type="entry name" value="FMN-binding split barrel"/>
    <property type="match status" value="1"/>
</dbReference>
<dbReference type="SMART" id="SM00903">
    <property type="entry name" value="Flavin_Reduct"/>
    <property type="match status" value="1"/>
</dbReference>
<sequence>MTQLNIGVAPGVSTTEFRGAVGQFVTGITVVSVLDEQGRPYGMTASSFCSLSLNPPLIQWSITTESFSFQKFQRSKYFAINILASDQEDVSRNFCKPIDRFATVSSTSGLHGLPLIDNCLAWLECEVEEMVVGGDHTIFIGRVLRSRVFDKGPLLHWRGKHIPLEA</sequence>
<dbReference type="RefSeq" id="WP_017138676.1">
    <property type="nucleotide sequence ID" value="NZ_FRDA01000002.1"/>
</dbReference>
<dbReference type="GO" id="GO:0010181">
    <property type="term" value="F:FMN binding"/>
    <property type="evidence" value="ECO:0007669"/>
    <property type="project" value="InterPro"/>
</dbReference>
<evidence type="ECO:0000256" key="2">
    <source>
        <dbReference type="ARBA" id="ARBA00023002"/>
    </source>
</evidence>
<protein>
    <submittedName>
        <fullName evidence="4">NADH-FMN oxidoreductase RutF, flavin reductase (DIM6/NTAB) family</fullName>
    </submittedName>
</protein>
<name>A0A1M7KGF3_9PSED</name>
<evidence type="ECO:0000313" key="5">
    <source>
        <dbReference type="Proteomes" id="UP000183983"/>
    </source>
</evidence>
<dbReference type="Gene3D" id="2.30.110.10">
    <property type="entry name" value="Electron Transport, Fmn-binding Protein, Chain A"/>
    <property type="match status" value="1"/>
</dbReference>
<proteinExistence type="inferred from homology"/>
<organism evidence="4 5">
    <name type="scientific">Pseudomonas asturiensis</name>
    <dbReference type="NCBI Taxonomy" id="1190415"/>
    <lineage>
        <taxon>Bacteria</taxon>
        <taxon>Pseudomonadati</taxon>
        <taxon>Pseudomonadota</taxon>
        <taxon>Gammaproteobacteria</taxon>
        <taxon>Pseudomonadales</taxon>
        <taxon>Pseudomonadaceae</taxon>
        <taxon>Pseudomonas</taxon>
    </lineage>
</organism>
<evidence type="ECO:0000256" key="1">
    <source>
        <dbReference type="ARBA" id="ARBA00008898"/>
    </source>
</evidence>
<dbReference type="STRING" id="1190415.SAMN05216593_102100"/>
<dbReference type="Pfam" id="PF01613">
    <property type="entry name" value="Flavin_Reduct"/>
    <property type="match status" value="1"/>
</dbReference>
<reference evidence="4 5" key="1">
    <citation type="submission" date="2016-11" db="EMBL/GenBank/DDBJ databases">
        <authorList>
            <person name="Jaros S."/>
            <person name="Januszkiewicz K."/>
            <person name="Wedrychowicz H."/>
        </authorList>
    </citation>
    <scope>NUCLEOTIDE SEQUENCE [LARGE SCALE GENOMIC DNA]</scope>
    <source>
        <strain evidence="4 5">LMG 26898</strain>
    </source>
</reference>
<dbReference type="Proteomes" id="UP000183983">
    <property type="component" value="Unassembled WGS sequence"/>
</dbReference>
<dbReference type="InterPro" id="IPR050268">
    <property type="entry name" value="NADH-dep_flavin_reductase"/>
</dbReference>
<dbReference type="EMBL" id="FRDA01000002">
    <property type="protein sequence ID" value="SHM64401.1"/>
    <property type="molecule type" value="Genomic_DNA"/>
</dbReference>
<dbReference type="InterPro" id="IPR012349">
    <property type="entry name" value="Split_barrel_FMN-bd"/>
</dbReference>
<dbReference type="GO" id="GO:0042602">
    <property type="term" value="F:riboflavin reductase (NADPH) activity"/>
    <property type="evidence" value="ECO:0007669"/>
    <property type="project" value="TreeGrafter"/>
</dbReference>
<dbReference type="PANTHER" id="PTHR30466">
    <property type="entry name" value="FLAVIN REDUCTASE"/>
    <property type="match status" value="1"/>
</dbReference>
<evidence type="ECO:0000259" key="3">
    <source>
        <dbReference type="SMART" id="SM00903"/>
    </source>
</evidence>
<dbReference type="AlphaFoldDB" id="A0A1M7KGF3"/>